<evidence type="ECO:0000313" key="11">
    <source>
        <dbReference type="EMBL" id="MBU3079490.1"/>
    </source>
</evidence>
<reference evidence="11 12" key="1">
    <citation type="submission" date="2021-06" db="EMBL/GenBank/DDBJ databases">
        <title>Sphingomonas sp. XMGL2, whole genome shotgun sequencing project.</title>
        <authorList>
            <person name="Zhao G."/>
            <person name="Shen L."/>
        </authorList>
    </citation>
    <scope>NUCLEOTIDE SEQUENCE [LARGE SCALE GENOMIC DNA]</scope>
    <source>
        <strain evidence="11 12">XMGL2</strain>
    </source>
</reference>
<dbReference type="InterPro" id="IPR015679">
    <property type="entry name" value="PLipase_D_fam"/>
</dbReference>
<evidence type="ECO:0000256" key="7">
    <source>
        <dbReference type="ARBA" id="ARBA00022801"/>
    </source>
</evidence>
<keyword evidence="7" id="KW-0378">Hydrolase</keyword>
<name>A0ABS6BMG2_9SPHN</name>
<evidence type="ECO:0000256" key="5">
    <source>
        <dbReference type="ARBA" id="ARBA00022525"/>
    </source>
</evidence>
<dbReference type="PROSITE" id="PS50035">
    <property type="entry name" value="PLD"/>
    <property type="match status" value="2"/>
</dbReference>
<dbReference type="PANTHER" id="PTHR18896">
    <property type="entry name" value="PHOSPHOLIPASE D"/>
    <property type="match status" value="1"/>
</dbReference>
<gene>
    <name evidence="11" type="ORF">KOF26_16660</name>
</gene>
<dbReference type="Proteomes" id="UP000776276">
    <property type="component" value="Unassembled WGS sequence"/>
</dbReference>
<dbReference type="CDD" id="cd09143">
    <property type="entry name" value="PLDc_vPLD1_2_like_bac_2"/>
    <property type="match status" value="1"/>
</dbReference>
<keyword evidence="8" id="KW-0443">Lipid metabolism</keyword>
<protein>
    <recommendedName>
        <fullName evidence="4">Phospholipase D</fullName>
    </recommendedName>
    <alternativeName>
        <fullName evidence="9">Choline phosphatase</fullName>
    </alternativeName>
</protein>
<comment type="function">
    <text evidence="2">Could be a virulence factor.</text>
</comment>
<dbReference type="Pfam" id="PF00614">
    <property type="entry name" value="PLDc"/>
    <property type="match status" value="1"/>
</dbReference>
<dbReference type="InterPro" id="IPR025202">
    <property type="entry name" value="PLD-like_dom"/>
</dbReference>
<dbReference type="Pfam" id="PF13091">
    <property type="entry name" value="PLDc_2"/>
    <property type="match status" value="1"/>
</dbReference>
<comment type="catalytic activity">
    <reaction evidence="1">
        <text>a 1,2-diacyl-sn-glycero-3-phosphocholine + H2O = a 1,2-diacyl-sn-glycero-3-phosphate + choline + H(+)</text>
        <dbReference type="Rhea" id="RHEA:14445"/>
        <dbReference type="ChEBI" id="CHEBI:15354"/>
        <dbReference type="ChEBI" id="CHEBI:15377"/>
        <dbReference type="ChEBI" id="CHEBI:15378"/>
        <dbReference type="ChEBI" id="CHEBI:57643"/>
        <dbReference type="ChEBI" id="CHEBI:58608"/>
        <dbReference type="EC" id="3.1.4.4"/>
    </reaction>
</comment>
<dbReference type="InterPro" id="IPR001736">
    <property type="entry name" value="PLipase_D/transphosphatidylase"/>
</dbReference>
<evidence type="ECO:0000256" key="8">
    <source>
        <dbReference type="ARBA" id="ARBA00023098"/>
    </source>
</evidence>
<evidence type="ECO:0000256" key="9">
    <source>
        <dbReference type="ARBA" id="ARBA00029594"/>
    </source>
</evidence>
<evidence type="ECO:0000259" key="10">
    <source>
        <dbReference type="PROSITE" id="PS50035"/>
    </source>
</evidence>
<keyword evidence="12" id="KW-1185">Reference proteome</keyword>
<keyword evidence="6" id="KW-0677">Repeat</keyword>
<evidence type="ECO:0000256" key="6">
    <source>
        <dbReference type="ARBA" id="ARBA00022737"/>
    </source>
</evidence>
<proteinExistence type="predicted"/>
<keyword evidence="5" id="KW-0964">Secreted</keyword>
<evidence type="ECO:0000313" key="12">
    <source>
        <dbReference type="Proteomes" id="UP000776276"/>
    </source>
</evidence>
<dbReference type="EMBL" id="JAHKRT010000011">
    <property type="protein sequence ID" value="MBU3079490.1"/>
    <property type="molecule type" value="Genomic_DNA"/>
</dbReference>
<comment type="subcellular location">
    <subcellularLocation>
        <location evidence="3">Secreted</location>
    </subcellularLocation>
</comment>
<accession>A0ABS6BMG2</accession>
<feature type="domain" description="PLD phosphodiesterase" evidence="10">
    <location>
        <begin position="91"/>
        <end position="118"/>
    </location>
</feature>
<sequence length="445" mass="49450">MLRARRRILMIGWDFDARIALTNQDRLPGEPGALGGFIPWLVRRTPSLEVYVLRWDKGVLKTLLRGPTAFTVMRWMANRRIHTKLDSFHPTAASHHQKIVVIDNSVAFSGGIDMTGDRWDTRLHLDDEPGRVDPAGRPYKPWHDAVMAVDGAAAAAIAELAEERWHAANGRPIPLLEGGADCWPDGLAPDIEAVDIDIARTRAAMPGYPEVHEVEAQFLAQIAEARRFLYIESQYVASRRIAEAIARRLDEPDGPEIVIVNPEKAQGWLEPLAMDTARARLMEALARRDKHGRLRLYHPYTAAGQAIYCHAKILITDDRVVRVGSANLNNRSMRLDTECDLTIDAERPGNGHAAALAQTVRDGLLAEHLGETPARVGAKLAETGSLIATIEALRGPGRSLRPYQPPTLSAAEKWLADGEVLDPEGPDEMFEPLSRRGLFRRLRRP</sequence>
<dbReference type="PANTHER" id="PTHR18896:SF76">
    <property type="entry name" value="PHOSPHOLIPASE"/>
    <property type="match status" value="1"/>
</dbReference>
<comment type="caution">
    <text evidence="11">The sequence shown here is derived from an EMBL/GenBank/DDBJ whole genome shotgun (WGS) entry which is preliminary data.</text>
</comment>
<organism evidence="11 12">
    <name type="scientific">Sphingomonas quercus</name>
    <dbReference type="NCBI Taxonomy" id="2842451"/>
    <lineage>
        <taxon>Bacteria</taxon>
        <taxon>Pseudomonadati</taxon>
        <taxon>Pseudomonadota</taxon>
        <taxon>Alphaproteobacteria</taxon>
        <taxon>Sphingomonadales</taxon>
        <taxon>Sphingomonadaceae</taxon>
        <taxon>Sphingomonas</taxon>
    </lineage>
</organism>
<evidence type="ECO:0000256" key="1">
    <source>
        <dbReference type="ARBA" id="ARBA00000798"/>
    </source>
</evidence>
<dbReference type="CDD" id="cd09140">
    <property type="entry name" value="PLDc_vPLD1_2_like_bac_1"/>
    <property type="match status" value="1"/>
</dbReference>
<dbReference type="SMART" id="SM00155">
    <property type="entry name" value="PLDc"/>
    <property type="match status" value="2"/>
</dbReference>
<evidence type="ECO:0000256" key="3">
    <source>
        <dbReference type="ARBA" id="ARBA00004613"/>
    </source>
</evidence>
<evidence type="ECO:0000256" key="2">
    <source>
        <dbReference type="ARBA" id="ARBA00003145"/>
    </source>
</evidence>
<evidence type="ECO:0000256" key="4">
    <source>
        <dbReference type="ARBA" id="ARBA00018392"/>
    </source>
</evidence>
<feature type="domain" description="PLD phosphodiesterase" evidence="10">
    <location>
        <begin position="310"/>
        <end position="332"/>
    </location>
</feature>